<dbReference type="KEGG" id="nnu:104591789"/>
<dbReference type="GeneID" id="104591789"/>
<dbReference type="PANTHER" id="PTHR46995:SF6">
    <property type="entry name" value="POLLEN OLE E 1 ALLERGEN AND EXTENSIN FAMILY PROTEIN"/>
    <property type="match status" value="1"/>
</dbReference>
<protein>
    <submittedName>
        <fullName evidence="3">RNA-binding protein 12</fullName>
    </submittedName>
</protein>
<dbReference type="RefSeq" id="XP_010249115.1">
    <property type="nucleotide sequence ID" value="XM_010250813.2"/>
</dbReference>
<dbReference type="OMA" id="IDCAIRA"/>
<evidence type="ECO:0000313" key="2">
    <source>
        <dbReference type="Proteomes" id="UP000189703"/>
    </source>
</evidence>
<reference evidence="3" key="1">
    <citation type="submission" date="2025-08" db="UniProtKB">
        <authorList>
            <consortium name="RefSeq"/>
        </authorList>
    </citation>
    <scope>IDENTIFICATION</scope>
</reference>
<dbReference type="FunCoup" id="A0A1U7ZMC4">
    <property type="interactions" value="707"/>
</dbReference>
<keyword evidence="1" id="KW-0732">Signal</keyword>
<dbReference type="AlphaFoldDB" id="A0A1U7ZMC4"/>
<feature type="chain" id="PRO_5010535282" evidence="1">
    <location>
        <begin position="20"/>
        <end position="301"/>
    </location>
</feature>
<dbReference type="eggNOG" id="ENOG502QQGB">
    <property type="taxonomic scope" value="Eukaryota"/>
</dbReference>
<dbReference type="Pfam" id="PF01190">
    <property type="entry name" value="Pollen_Ole_e_1"/>
    <property type="match status" value="1"/>
</dbReference>
<sequence length="301" mass="33263">MDPRIVCLLLVSVFAPSLSLNAHQAKPAARITVMGVVFCDICSNNTFSRHSYFLPDVDVHIDCEFNANSPTASERFSFSVNRKTDRFGVYRLEIPSVDGFECADGPAIESFCKASLIGSSSSSCNVPGLKTTSDEIAIKSKQVNLCVYSLSALNYRPRKRNITLCRNYKEEFSNSLNSSKFFLPYFPPFGFPLPPLPQLPPFPSFPFPHLPPFPSWSFPPIPFLNPPPSLPFPFPLSPTPPLLFPSPPPPAINLKDPRTWIPLIPASPPPPAFNLKDPSTWVPLIPASPPPPSFNLKDPRT</sequence>
<accession>A0A1U7ZMC4</accession>
<gene>
    <name evidence="3" type="primary">LOC104591789</name>
</gene>
<dbReference type="PANTHER" id="PTHR46995">
    <property type="entry name" value="OS09G0508200 PROTEIN"/>
    <property type="match status" value="1"/>
</dbReference>
<keyword evidence="2" id="KW-1185">Reference proteome</keyword>
<dbReference type="InParanoid" id="A0A1U7ZMC4"/>
<organism evidence="2 3">
    <name type="scientific">Nelumbo nucifera</name>
    <name type="common">Sacred lotus</name>
    <dbReference type="NCBI Taxonomy" id="4432"/>
    <lineage>
        <taxon>Eukaryota</taxon>
        <taxon>Viridiplantae</taxon>
        <taxon>Streptophyta</taxon>
        <taxon>Embryophyta</taxon>
        <taxon>Tracheophyta</taxon>
        <taxon>Spermatophyta</taxon>
        <taxon>Magnoliopsida</taxon>
        <taxon>Proteales</taxon>
        <taxon>Nelumbonaceae</taxon>
        <taxon>Nelumbo</taxon>
    </lineage>
</organism>
<dbReference type="OrthoDB" id="1588785at2759"/>
<evidence type="ECO:0000313" key="3">
    <source>
        <dbReference type="RefSeq" id="XP_010249115.1"/>
    </source>
</evidence>
<name>A0A1U7ZMC4_NELNU</name>
<evidence type="ECO:0000256" key="1">
    <source>
        <dbReference type="SAM" id="SignalP"/>
    </source>
</evidence>
<proteinExistence type="predicted"/>
<dbReference type="Proteomes" id="UP000189703">
    <property type="component" value="Unplaced"/>
</dbReference>
<feature type="signal peptide" evidence="1">
    <location>
        <begin position="1"/>
        <end position="19"/>
    </location>
</feature>